<dbReference type="Proteomes" id="UP000186919">
    <property type="component" value="Unassembled WGS sequence"/>
</dbReference>
<sequence>MPDEGEGLAVLRQRAAPRRCELVFAQTKDRDSFEIYAGRRQGSDGGHVVQRLNAGLSYGLCPNITRGVLAREQIRYALQRITDRRSLAEIALREGHQEATSVLTPPTWGYTQLAEEIAPNPHLAHTLLSQSGYERGTDGIYSSDEYGRLSFEVVFNSTFSSIDLDILTAVQAQWLRHGVELRIVDVDFSELTRRNTQGDYDFRFFYDTNTDPDVMRYQLAFSRRNKNCRLEPDGLDILLDAQISCRDPRRRRKIVEDIQLEVLRRGLWMPLYNYCAPVTYLPSAHFSLTIDAESLVRVHPCPEEERVPS</sequence>
<dbReference type="GO" id="GO:1904680">
    <property type="term" value="F:peptide transmembrane transporter activity"/>
    <property type="evidence" value="ECO:0007669"/>
    <property type="project" value="TreeGrafter"/>
</dbReference>
<dbReference type="PANTHER" id="PTHR30290">
    <property type="entry name" value="PERIPLASMIC BINDING COMPONENT OF ABC TRANSPORTER"/>
    <property type="match status" value="1"/>
</dbReference>
<reference evidence="2 3" key="1">
    <citation type="submission" date="2016-01" db="EMBL/GenBank/DDBJ databases">
        <title>Mycobacterium immunogenum strain CD11_6 genome sequencing and assembly.</title>
        <authorList>
            <person name="Kaur G."/>
            <person name="Nair G.R."/>
            <person name="Mayilraj S."/>
        </authorList>
    </citation>
    <scope>NUCLEOTIDE SEQUENCE [LARGE SCALE GENOMIC DNA]</scope>
    <source>
        <strain evidence="2 3">CD11-6</strain>
    </source>
</reference>
<comment type="caution">
    <text evidence="2">The sequence shown here is derived from an EMBL/GenBank/DDBJ whole genome shotgun (WGS) entry which is preliminary data.</text>
</comment>
<protein>
    <recommendedName>
        <fullName evidence="1">Solute-binding protein family 5 domain-containing protein</fullName>
    </recommendedName>
</protein>
<dbReference type="SUPFAM" id="SSF53850">
    <property type="entry name" value="Periplasmic binding protein-like II"/>
    <property type="match status" value="1"/>
</dbReference>
<feature type="domain" description="Solute-binding protein family 5" evidence="1">
    <location>
        <begin position="51"/>
        <end position="221"/>
    </location>
</feature>
<gene>
    <name evidence="2" type="ORF">AWB85_15475</name>
</gene>
<evidence type="ECO:0000313" key="3">
    <source>
        <dbReference type="Proteomes" id="UP000186919"/>
    </source>
</evidence>
<accession>A0A179V548</accession>
<dbReference type="InterPro" id="IPR039424">
    <property type="entry name" value="SBP_5"/>
</dbReference>
<dbReference type="Gene3D" id="3.10.105.10">
    <property type="entry name" value="Dipeptide-binding Protein, Domain 3"/>
    <property type="match status" value="1"/>
</dbReference>
<name>A0A179V548_9MYCO</name>
<dbReference type="GO" id="GO:0015833">
    <property type="term" value="P:peptide transport"/>
    <property type="evidence" value="ECO:0007669"/>
    <property type="project" value="TreeGrafter"/>
</dbReference>
<dbReference type="Pfam" id="PF00496">
    <property type="entry name" value="SBP_bac_5"/>
    <property type="match status" value="1"/>
</dbReference>
<organism evidence="2 3">
    <name type="scientific">Mycobacteroides immunogenum</name>
    <dbReference type="NCBI Taxonomy" id="83262"/>
    <lineage>
        <taxon>Bacteria</taxon>
        <taxon>Bacillati</taxon>
        <taxon>Actinomycetota</taxon>
        <taxon>Actinomycetes</taxon>
        <taxon>Mycobacteriales</taxon>
        <taxon>Mycobacteriaceae</taxon>
        <taxon>Mycobacteroides</taxon>
    </lineage>
</organism>
<evidence type="ECO:0000259" key="1">
    <source>
        <dbReference type="Pfam" id="PF00496"/>
    </source>
</evidence>
<dbReference type="AlphaFoldDB" id="A0A179V548"/>
<evidence type="ECO:0000313" key="2">
    <source>
        <dbReference type="EMBL" id="OAT67010.1"/>
    </source>
</evidence>
<dbReference type="EMBL" id="LQYE01000031">
    <property type="protein sequence ID" value="OAT67010.1"/>
    <property type="molecule type" value="Genomic_DNA"/>
</dbReference>
<dbReference type="InterPro" id="IPR000914">
    <property type="entry name" value="SBP_5_dom"/>
</dbReference>
<proteinExistence type="predicted"/>